<proteinExistence type="predicted"/>
<dbReference type="Proteomes" id="UP001054837">
    <property type="component" value="Unassembled WGS sequence"/>
</dbReference>
<name>A0AAV4WHJ8_9ARAC</name>
<accession>A0AAV4WHJ8</accession>
<protein>
    <submittedName>
        <fullName evidence="1">Uncharacterized protein</fullName>
    </submittedName>
</protein>
<dbReference type="SUPFAM" id="SSF49599">
    <property type="entry name" value="TRAF domain-like"/>
    <property type="match status" value="1"/>
</dbReference>
<organism evidence="1 2">
    <name type="scientific">Caerostris darwini</name>
    <dbReference type="NCBI Taxonomy" id="1538125"/>
    <lineage>
        <taxon>Eukaryota</taxon>
        <taxon>Metazoa</taxon>
        <taxon>Ecdysozoa</taxon>
        <taxon>Arthropoda</taxon>
        <taxon>Chelicerata</taxon>
        <taxon>Arachnida</taxon>
        <taxon>Araneae</taxon>
        <taxon>Araneomorphae</taxon>
        <taxon>Entelegynae</taxon>
        <taxon>Araneoidea</taxon>
        <taxon>Araneidae</taxon>
        <taxon>Caerostris</taxon>
    </lineage>
</organism>
<evidence type="ECO:0000313" key="2">
    <source>
        <dbReference type="Proteomes" id="UP001054837"/>
    </source>
</evidence>
<gene>
    <name evidence="1" type="primary">AVEN_217145_1</name>
    <name evidence="1" type="ORF">CDAR_42741</name>
</gene>
<dbReference type="EMBL" id="BPLQ01014592">
    <property type="protein sequence ID" value="GIY81274.1"/>
    <property type="molecule type" value="Genomic_DNA"/>
</dbReference>
<comment type="caution">
    <text evidence="1">The sequence shown here is derived from an EMBL/GenBank/DDBJ whole genome shotgun (WGS) entry which is preliminary data.</text>
</comment>
<evidence type="ECO:0000313" key="1">
    <source>
        <dbReference type="EMBL" id="GIY81274.1"/>
    </source>
</evidence>
<sequence>MSEVNRRVNYVEKMKSSILDHYCNVEWRIEKFSKYYRDLYSDAITPYCDCRTKWRIYINFLHDYIDIGFERCDDATDFVKGKFRLSIENTVGQVYYDATSNSSGKLFRVVRPSVIEQNGFKLLEDDVLVIKGSIDLSGCCIKTTSFVGFS</sequence>
<reference evidence="1 2" key="1">
    <citation type="submission" date="2021-06" db="EMBL/GenBank/DDBJ databases">
        <title>Caerostris darwini draft genome.</title>
        <authorList>
            <person name="Kono N."/>
            <person name="Arakawa K."/>
        </authorList>
    </citation>
    <scope>NUCLEOTIDE SEQUENCE [LARGE SCALE GENOMIC DNA]</scope>
</reference>
<dbReference type="AlphaFoldDB" id="A0AAV4WHJ8"/>
<keyword evidence="2" id="KW-1185">Reference proteome</keyword>